<proteinExistence type="predicted"/>
<dbReference type="Proteomes" id="UP001234216">
    <property type="component" value="Unassembled WGS sequence"/>
</dbReference>
<gene>
    <name evidence="1" type="ORF">QFZ22_000085</name>
</gene>
<reference evidence="1" key="1">
    <citation type="submission" date="2023-07" db="EMBL/GenBank/DDBJ databases">
        <title>Comparative genomics of wheat-associated soil bacteria to identify genetic determinants of phenazine resistance.</title>
        <authorList>
            <person name="Mouncey N."/>
        </authorList>
    </citation>
    <scope>NUCLEOTIDE SEQUENCE</scope>
    <source>
        <strain evidence="1">V4I22</strain>
    </source>
</reference>
<dbReference type="RefSeq" id="WP_306971610.1">
    <property type="nucleotide sequence ID" value="NZ_JAUSZV010000001.1"/>
</dbReference>
<evidence type="ECO:0008006" key="3">
    <source>
        <dbReference type="Google" id="ProtNLM"/>
    </source>
</evidence>
<comment type="caution">
    <text evidence="1">The sequence shown here is derived from an EMBL/GenBank/DDBJ whole genome shotgun (WGS) entry which is preliminary data.</text>
</comment>
<sequence length="119" mass="12842">MTSSPNSPAPAWVLQVTIWAAPAAAPQWKEQLNRLRPIASFDETTKTWQARLSALDLEGLNVLQALLDAASAHGTRVRLEPAPVPERWDGPVFTRGPDVAALLEAQADQGRPLGQLPMG</sequence>
<accession>A0AAW8F4P5</accession>
<evidence type="ECO:0000313" key="2">
    <source>
        <dbReference type="Proteomes" id="UP001234216"/>
    </source>
</evidence>
<organism evidence="1 2">
    <name type="scientific">Streptomyces canus</name>
    <dbReference type="NCBI Taxonomy" id="58343"/>
    <lineage>
        <taxon>Bacteria</taxon>
        <taxon>Bacillati</taxon>
        <taxon>Actinomycetota</taxon>
        <taxon>Actinomycetes</taxon>
        <taxon>Kitasatosporales</taxon>
        <taxon>Streptomycetaceae</taxon>
        <taxon>Streptomyces</taxon>
        <taxon>Streptomyces aurantiacus group</taxon>
    </lineage>
</organism>
<protein>
    <recommendedName>
        <fullName evidence="3">STAS domain-containing protein</fullName>
    </recommendedName>
</protein>
<dbReference type="EMBL" id="JAUSZV010000001">
    <property type="protein sequence ID" value="MDQ0904100.1"/>
    <property type="molecule type" value="Genomic_DNA"/>
</dbReference>
<evidence type="ECO:0000313" key="1">
    <source>
        <dbReference type="EMBL" id="MDQ0904100.1"/>
    </source>
</evidence>
<dbReference type="AlphaFoldDB" id="A0AAW8F4P5"/>
<name>A0AAW8F4P5_9ACTN</name>